<evidence type="ECO:0000256" key="10">
    <source>
        <dbReference type="ARBA" id="ARBA00023170"/>
    </source>
</evidence>
<dbReference type="GO" id="GO:0005524">
    <property type="term" value="F:ATP binding"/>
    <property type="evidence" value="ECO:0007669"/>
    <property type="project" value="InterPro"/>
</dbReference>
<dbReference type="InterPro" id="IPR018297">
    <property type="entry name" value="A/G_cyclase_CS"/>
</dbReference>
<dbReference type="EC" id="4.6.1.2" evidence="3 15"/>
<dbReference type="Pfam" id="PF01094">
    <property type="entry name" value="ANF_receptor"/>
    <property type="match status" value="1"/>
</dbReference>
<evidence type="ECO:0000259" key="18">
    <source>
        <dbReference type="PROSITE" id="PS50125"/>
    </source>
</evidence>
<keyword evidence="6" id="KW-0547">Nucleotide-binding</keyword>
<dbReference type="FunFam" id="3.40.50.2300:FF:000265">
    <property type="entry name" value="Guanylate cyclase"/>
    <property type="match status" value="1"/>
</dbReference>
<comment type="similarity">
    <text evidence="14">Belongs to the adenylyl cyclase class-4/guanylyl cyclase family.</text>
</comment>
<evidence type="ECO:0000256" key="2">
    <source>
        <dbReference type="ARBA" id="ARBA00004479"/>
    </source>
</evidence>
<dbReference type="FunFam" id="3.30.70.1230:FF:000004">
    <property type="entry name" value="Guanylate cyclase"/>
    <property type="match status" value="1"/>
</dbReference>
<evidence type="ECO:0000313" key="19">
    <source>
        <dbReference type="EMBL" id="CAH0390267.1"/>
    </source>
</evidence>
<evidence type="ECO:0000256" key="5">
    <source>
        <dbReference type="ARBA" id="ARBA00022729"/>
    </source>
</evidence>
<feature type="region of interest" description="Disordered" evidence="16">
    <location>
        <begin position="1195"/>
        <end position="1215"/>
    </location>
</feature>
<dbReference type="PROSITE" id="PS50125">
    <property type="entry name" value="GUANYLATE_CYCLASE_2"/>
    <property type="match status" value="1"/>
</dbReference>
<dbReference type="GO" id="GO:0004672">
    <property type="term" value="F:protein kinase activity"/>
    <property type="evidence" value="ECO:0007669"/>
    <property type="project" value="InterPro"/>
</dbReference>
<dbReference type="Proteomes" id="UP001152759">
    <property type="component" value="Chromosome 5"/>
</dbReference>
<dbReference type="SUPFAM" id="SSF53822">
    <property type="entry name" value="Periplasmic binding protein-like I"/>
    <property type="match status" value="1"/>
</dbReference>
<dbReference type="InterPro" id="IPR001054">
    <property type="entry name" value="A/G_cyclase"/>
</dbReference>
<keyword evidence="13 15" id="KW-0141">cGMP biosynthesis</keyword>
<dbReference type="PANTHER" id="PTHR11920">
    <property type="entry name" value="GUANYLYL CYCLASE"/>
    <property type="match status" value="1"/>
</dbReference>
<dbReference type="InterPro" id="IPR050401">
    <property type="entry name" value="Cyclic_nucleotide_synthase"/>
</dbReference>
<feature type="domain" description="Guanylate cyclase" evidence="18">
    <location>
        <begin position="986"/>
        <end position="1116"/>
    </location>
</feature>
<dbReference type="PROSITE" id="PS00452">
    <property type="entry name" value="GUANYLATE_CYCLASE_1"/>
    <property type="match status" value="1"/>
</dbReference>
<feature type="domain" description="Protein kinase" evidence="17">
    <location>
        <begin position="608"/>
        <end position="913"/>
    </location>
</feature>
<keyword evidence="10" id="KW-0675">Receptor</keyword>
<keyword evidence="11" id="KW-0325">Glycoprotein</keyword>
<dbReference type="SUPFAM" id="SSF55073">
    <property type="entry name" value="Nucleotide cyclase"/>
    <property type="match status" value="1"/>
</dbReference>
<evidence type="ECO:0000256" key="12">
    <source>
        <dbReference type="ARBA" id="ARBA00023239"/>
    </source>
</evidence>
<evidence type="ECO:0000259" key="17">
    <source>
        <dbReference type="PROSITE" id="PS50011"/>
    </source>
</evidence>
<dbReference type="Pfam" id="PF07714">
    <property type="entry name" value="PK_Tyr_Ser-Thr"/>
    <property type="match status" value="1"/>
</dbReference>
<dbReference type="EMBL" id="OU963866">
    <property type="protein sequence ID" value="CAH0390267.1"/>
    <property type="molecule type" value="Genomic_DNA"/>
</dbReference>
<dbReference type="GO" id="GO:0001653">
    <property type="term" value="F:peptide receptor activity"/>
    <property type="evidence" value="ECO:0007669"/>
    <property type="project" value="TreeGrafter"/>
</dbReference>
<feature type="compositionally biased region" description="Low complexity" evidence="16">
    <location>
        <begin position="345"/>
        <end position="364"/>
    </location>
</feature>
<dbReference type="GO" id="GO:0005525">
    <property type="term" value="F:GTP binding"/>
    <property type="evidence" value="ECO:0007669"/>
    <property type="project" value="UniProtKB-KW"/>
</dbReference>
<dbReference type="InterPro" id="IPR000719">
    <property type="entry name" value="Prot_kinase_dom"/>
</dbReference>
<evidence type="ECO:0000256" key="14">
    <source>
        <dbReference type="RuleBase" id="RU000405"/>
    </source>
</evidence>
<reference evidence="19" key="1">
    <citation type="submission" date="2021-12" db="EMBL/GenBank/DDBJ databases">
        <authorList>
            <person name="King R."/>
        </authorList>
    </citation>
    <scope>NUCLEOTIDE SEQUENCE</scope>
</reference>
<sequence>MCSSGCQRWSLKVSEAWQGMWLGVTSLALVVSLCSASSSELVLGYLTGSRRKEGDQVYERPGLQISAALPLSIRDVNERLLAHRNVSLRFRVAETFGEETLSILETAQLWRENISAYIGPQETCVHEGRLAAAFNIAMISYMCSDVEVSDKENFPTFARTIPPITRISKSVAALLKKFNWTQVTFLYLDSAELKVVKYRKIATAIIAVLEKAGIYVRMRRTWESYHYIYDAINPFSQIVEETFEETRIYLILLGPYFEHFGLLLALKEKRLLEKGEYFVVGIDTELYDPEVDPSKYLRPVLKNDAPLDHELFKAYMAIVPTAHEGFSNFSDRVIECMNQKTTATASTASTSEQASSQGQSPASSTINECAKEHKLSYSNVIKEFPRNITIKIRHEAAYLYDAVQLYAMALLKMLDQGEDPYNGSAVFAHIQNKHYQSAMGYMVHIDENGDASGYYVLLHMEPLREVDKRTRNVCNDGKDLLKRPNSKGGNCTQSDYGFYPAGDFVLVSNSTDLPELRLLSEDILYWINGKPPAAEPKCGFKGEKCPKSHILEVMGVVVGVICSVLTISAFIIYRNWRYEQELDSLLWKIDFKDVDMNIEQDASNRTHRGTSASIGTNAHPLIRTSQVSLSSNPDADFRFSTIHTTIGIYKGQVYAVKRIAKKSIDITRVMKKELKTLRDLRHDNLNAFIGACTEPPNICIVTVYCTRGSLKDILVNEDIRLDSSFIASFVDDIIRGMIFLHSSPFQMHGNLKTSNCLVDSRWVLKLTDFGLWQFKSDPENHPHHFLKHNQDTSESPNCKCEGLLYRAPELLQEPSLLFNGGTQKGDVYSFAIILHELHSRKGPYGKDFVQEGHDPLTPFEILCRITQSKIEYRPNLELLENSFEYVRDCLQECWDQDPEKRPDFKMVRMKLRLMRKGMKSNIVDNCMAMMEKHSSGMEYLVSVRTAALNEEKKKTEALLNKMLPPSVAEQLIQGKEVKPEGFDCVTIFFSDIQGFTEMCAQSTPLEVVKFLNCLYSCFDEIIDHFLVYKVETIGDAYMVASGLPIRNGNFHAAEIATMALDLLEEVKAFKIEHRPDDKLQLRMGIHSGPVCAGVVGQKMPRYCLFGDTVNTASRMESNSEPLKIHCSNETKELLKALGGYLLEKRGEIEMKGKGLVTTHYLLKEDHSHRERRNIERDKWRADLDKNILKRTKNLESNGYPQRGNGLPRSSLKHRNPATNTQTLLSRCVSLESPKRLRFANNPELKCPRDSLEIISDSSPAKRRPSGVMELDELFCERHFSASCPCIKDIIPTVNGVEIDNSSKTSKRIDLLSTSVPSLCPVLPLSLKSDRTDIDIRSLNDDSVSIPLLSFNEQCKD</sequence>
<accession>A0A9P0F5V1</accession>
<dbReference type="GO" id="GO:0035556">
    <property type="term" value="P:intracellular signal transduction"/>
    <property type="evidence" value="ECO:0007669"/>
    <property type="project" value="InterPro"/>
</dbReference>
<evidence type="ECO:0000256" key="11">
    <source>
        <dbReference type="ARBA" id="ARBA00023180"/>
    </source>
</evidence>
<dbReference type="GO" id="GO:0004383">
    <property type="term" value="F:guanylate cyclase activity"/>
    <property type="evidence" value="ECO:0007669"/>
    <property type="project" value="UniProtKB-EC"/>
</dbReference>
<name>A0A9P0F5V1_BEMTA</name>
<dbReference type="FunFam" id="1.10.510.10:FF:000420">
    <property type="entry name" value="Guanylate cyclase"/>
    <property type="match status" value="1"/>
</dbReference>
<dbReference type="PROSITE" id="PS50011">
    <property type="entry name" value="PROTEIN_KINASE_DOM"/>
    <property type="match status" value="1"/>
</dbReference>
<dbReference type="InterPro" id="IPR028082">
    <property type="entry name" value="Peripla_BP_I"/>
</dbReference>
<dbReference type="InterPro" id="IPR001828">
    <property type="entry name" value="ANF_lig-bd_rcpt"/>
</dbReference>
<dbReference type="InterPro" id="IPR011009">
    <property type="entry name" value="Kinase-like_dom_sf"/>
</dbReference>
<dbReference type="SMART" id="SM00044">
    <property type="entry name" value="CYCc"/>
    <property type="match status" value="1"/>
</dbReference>
<keyword evidence="4" id="KW-0812">Transmembrane</keyword>
<comment type="catalytic activity">
    <reaction evidence="1 15">
        <text>GTP = 3',5'-cyclic GMP + diphosphate</text>
        <dbReference type="Rhea" id="RHEA:13665"/>
        <dbReference type="ChEBI" id="CHEBI:33019"/>
        <dbReference type="ChEBI" id="CHEBI:37565"/>
        <dbReference type="ChEBI" id="CHEBI:57746"/>
        <dbReference type="EC" id="4.6.1.2"/>
    </reaction>
</comment>
<evidence type="ECO:0000256" key="6">
    <source>
        <dbReference type="ARBA" id="ARBA00022741"/>
    </source>
</evidence>
<dbReference type="InterPro" id="IPR001245">
    <property type="entry name" value="Ser-Thr/Tyr_kinase_cat_dom"/>
</dbReference>
<evidence type="ECO:0000256" key="3">
    <source>
        <dbReference type="ARBA" id="ARBA00012202"/>
    </source>
</evidence>
<evidence type="ECO:0000313" key="20">
    <source>
        <dbReference type="Proteomes" id="UP001152759"/>
    </source>
</evidence>
<evidence type="ECO:0000256" key="8">
    <source>
        <dbReference type="ARBA" id="ARBA00023134"/>
    </source>
</evidence>
<keyword evidence="5" id="KW-0732">Signal</keyword>
<keyword evidence="20" id="KW-1185">Reference proteome</keyword>
<dbReference type="Gene3D" id="3.40.50.2300">
    <property type="match status" value="2"/>
</dbReference>
<feature type="region of interest" description="Disordered" evidence="16">
    <location>
        <begin position="345"/>
        <end position="365"/>
    </location>
</feature>
<organism evidence="19 20">
    <name type="scientific">Bemisia tabaci</name>
    <name type="common">Sweetpotato whitefly</name>
    <name type="synonym">Aleurodes tabaci</name>
    <dbReference type="NCBI Taxonomy" id="7038"/>
    <lineage>
        <taxon>Eukaryota</taxon>
        <taxon>Metazoa</taxon>
        <taxon>Ecdysozoa</taxon>
        <taxon>Arthropoda</taxon>
        <taxon>Hexapoda</taxon>
        <taxon>Insecta</taxon>
        <taxon>Pterygota</taxon>
        <taxon>Neoptera</taxon>
        <taxon>Paraneoptera</taxon>
        <taxon>Hemiptera</taxon>
        <taxon>Sternorrhyncha</taxon>
        <taxon>Aleyrodoidea</taxon>
        <taxon>Aleyrodidae</taxon>
        <taxon>Aleyrodinae</taxon>
        <taxon>Bemisia</taxon>
    </lineage>
</organism>
<dbReference type="CDD" id="cd07302">
    <property type="entry name" value="CHD"/>
    <property type="match status" value="1"/>
</dbReference>
<dbReference type="GO" id="GO:0007168">
    <property type="term" value="P:receptor guanylyl cyclase signaling pathway"/>
    <property type="evidence" value="ECO:0007669"/>
    <property type="project" value="TreeGrafter"/>
</dbReference>
<protein>
    <recommendedName>
        <fullName evidence="3 15">Guanylate cyclase</fullName>
        <ecNumber evidence="3 15">4.6.1.2</ecNumber>
    </recommendedName>
</protein>
<comment type="subcellular location">
    <subcellularLocation>
        <location evidence="2">Membrane</location>
        <topology evidence="2">Single-pass type I membrane protein</topology>
    </subcellularLocation>
</comment>
<keyword evidence="9" id="KW-0472">Membrane</keyword>
<dbReference type="GO" id="GO:0005886">
    <property type="term" value="C:plasma membrane"/>
    <property type="evidence" value="ECO:0007669"/>
    <property type="project" value="TreeGrafter"/>
</dbReference>
<keyword evidence="12 14" id="KW-0456">Lyase</keyword>
<dbReference type="GO" id="GO:0004016">
    <property type="term" value="F:adenylate cyclase activity"/>
    <property type="evidence" value="ECO:0007669"/>
    <property type="project" value="TreeGrafter"/>
</dbReference>
<evidence type="ECO:0000256" key="1">
    <source>
        <dbReference type="ARBA" id="ARBA00001436"/>
    </source>
</evidence>
<keyword evidence="8" id="KW-0342">GTP-binding</keyword>
<evidence type="ECO:0000256" key="7">
    <source>
        <dbReference type="ARBA" id="ARBA00022989"/>
    </source>
</evidence>
<evidence type="ECO:0000256" key="13">
    <source>
        <dbReference type="ARBA" id="ARBA00023293"/>
    </source>
</evidence>
<dbReference type="SUPFAM" id="SSF56112">
    <property type="entry name" value="Protein kinase-like (PK-like)"/>
    <property type="match status" value="1"/>
</dbReference>
<gene>
    <name evidence="19" type="ORF">BEMITA_LOCUS9009</name>
</gene>
<dbReference type="Pfam" id="PF00211">
    <property type="entry name" value="Guanylate_cyc"/>
    <property type="match status" value="1"/>
</dbReference>
<dbReference type="PANTHER" id="PTHR11920:SF335">
    <property type="entry name" value="GUANYLATE CYCLASE"/>
    <property type="match status" value="1"/>
</dbReference>
<dbReference type="InterPro" id="IPR029787">
    <property type="entry name" value="Nucleotide_cyclase"/>
</dbReference>
<evidence type="ECO:0000256" key="9">
    <source>
        <dbReference type="ARBA" id="ARBA00023136"/>
    </source>
</evidence>
<proteinExistence type="inferred from homology"/>
<evidence type="ECO:0000256" key="4">
    <source>
        <dbReference type="ARBA" id="ARBA00022692"/>
    </source>
</evidence>
<evidence type="ECO:0000256" key="16">
    <source>
        <dbReference type="SAM" id="MobiDB-lite"/>
    </source>
</evidence>
<evidence type="ECO:0000256" key="15">
    <source>
        <dbReference type="RuleBase" id="RU003431"/>
    </source>
</evidence>
<dbReference type="Gene3D" id="3.30.70.1230">
    <property type="entry name" value="Nucleotide cyclase"/>
    <property type="match status" value="1"/>
</dbReference>
<dbReference type="Gene3D" id="1.10.510.10">
    <property type="entry name" value="Transferase(Phosphotransferase) domain 1"/>
    <property type="match status" value="1"/>
</dbReference>
<keyword evidence="7" id="KW-1133">Transmembrane helix</keyword>